<feature type="region of interest" description="Disordered" evidence="1">
    <location>
        <begin position="1"/>
        <end position="26"/>
    </location>
</feature>
<reference evidence="2 3" key="1">
    <citation type="submission" date="2014-04" db="EMBL/GenBank/DDBJ databases">
        <authorList>
            <consortium name="DOE Joint Genome Institute"/>
            <person name="Kuo A."/>
            <person name="Kohler A."/>
            <person name="Costa M.D."/>
            <person name="Nagy L.G."/>
            <person name="Floudas D."/>
            <person name="Copeland A."/>
            <person name="Barry K.W."/>
            <person name="Cichocki N."/>
            <person name="Veneault-Fourrey C."/>
            <person name="LaButti K."/>
            <person name="Lindquist E.A."/>
            <person name="Lipzen A."/>
            <person name="Lundell T."/>
            <person name="Morin E."/>
            <person name="Murat C."/>
            <person name="Sun H."/>
            <person name="Tunlid A."/>
            <person name="Henrissat B."/>
            <person name="Grigoriev I.V."/>
            <person name="Hibbett D.S."/>
            <person name="Martin F."/>
            <person name="Nordberg H.P."/>
            <person name="Cantor M.N."/>
            <person name="Hua S.X."/>
        </authorList>
    </citation>
    <scope>NUCLEOTIDE SEQUENCE [LARGE SCALE GENOMIC DNA]</scope>
    <source>
        <strain evidence="2 3">Marx 270</strain>
    </source>
</reference>
<gene>
    <name evidence="2" type="ORF">M404DRAFT_21517</name>
</gene>
<dbReference type="InParanoid" id="A0A0C3PM04"/>
<proteinExistence type="predicted"/>
<organism evidence="2 3">
    <name type="scientific">Pisolithus tinctorius Marx 270</name>
    <dbReference type="NCBI Taxonomy" id="870435"/>
    <lineage>
        <taxon>Eukaryota</taxon>
        <taxon>Fungi</taxon>
        <taxon>Dikarya</taxon>
        <taxon>Basidiomycota</taxon>
        <taxon>Agaricomycotina</taxon>
        <taxon>Agaricomycetes</taxon>
        <taxon>Agaricomycetidae</taxon>
        <taxon>Boletales</taxon>
        <taxon>Sclerodermatineae</taxon>
        <taxon>Pisolithaceae</taxon>
        <taxon>Pisolithus</taxon>
    </lineage>
</organism>
<evidence type="ECO:0000313" key="3">
    <source>
        <dbReference type="Proteomes" id="UP000054217"/>
    </source>
</evidence>
<dbReference type="EMBL" id="KN831953">
    <property type="protein sequence ID" value="KIO09806.1"/>
    <property type="molecule type" value="Genomic_DNA"/>
</dbReference>
<dbReference type="AlphaFoldDB" id="A0A0C3PM04"/>
<dbReference type="HOGENOM" id="CLU_1548234_0_0_1"/>
<feature type="region of interest" description="Disordered" evidence="1">
    <location>
        <begin position="102"/>
        <end position="173"/>
    </location>
</feature>
<accession>A0A0C3PM04</accession>
<dbReference type="OrthoDB" id="5570009at2759"/>
<evidence type="ECO:0000256" key="1">
    <source>
        <dbReference type="SAM" id="MobiDB-lite"/>
    </source>
</evidence>
<feature type="compositionally biased region" description="Basic and acidic residues" evidence="1">
    <location>
        <begin position="111"/>
        <end position="125"/>
    </location>
</feature>
<reference evidence="3" key="2">
    <citation type="submission" date="2015-01" db="EMBL/GenBank/DDBJ databases">
        <title>Evolutionary Origins and Diversification of the Mycorrhizal Mutualists.</title>
        <authorList>
            <consortium name="DOE Joint Genome Institute"/>
            <consortium name="Mycorrhizal Genomics Consortium"/>
            <person name="Kohler A."/>
            <person name="Kuo A."/>
            <person name="Nagy L.G."/>
            <person name="Floudas D."/>
            <person name="Copeland A."/>
            <person name="Barry K.W."/>
            <person name="Cichocki N."/>
            <person name="Veneault-Fourrey C."/>
            <person name="LaButti K."/>
            <person name="Lindquist E.A."/>
            <person name="Lipzen A."/>
            <person name="Lundell T."/>
            <person name="Morin E."/>
            <person name="Murat C."/>
            <person name="Riley R."/>
            <person name="Ohm R."/>
            <person name="Sun H."/>
            <person name="Tunlid A."/>
            <person name="Henrissat B."/>
            <person name="Grigoriev I.V."/>
            <person name="Hibbett D.S."/>
            <person name="Martin F."/>
        </authorList>
    </citation>
    <scope>NUCLEOTIDE SEQUENCE [LARGE SCALE GENOMIC DNA]</scope>
    <source>
        <strain evidence="3">Marx 270</strain>
    </source>
</reference>
<name>A0A0C3PM04_PISTI</name>
<dbReference type="STRING" id="870435.A0A0C3PM04"/>
<dbReference type="Proteomes" id="UP000054217">
    <property type="component" value="Unassembled WGS sequence"/>
</dbReference>
<protein>
    <submittedName>
        <fullName evidence="2">Uncharacterized protein</fullName>
    </submittedName>
</protein>
<keyword evidence="3" id="KW-1185">Reference proteome</keyword>
<evidence type="ECO:0000313" key="2">
    <source>
        <dbReference type="EMBL" id="KIO09806.1"/>
    </source>
</evidence>
<sequence length="173" mass="19351">MSPDNLRVLRSEQSTGNLPGLRELPSQKNHLRHVSLLVAGKHDSGFLVKRWGNASSTEGTPEPLWSASASVEKDRRAKAVAMKRKSSVRGFEVQTADESGFWADEESYESDSVKEEDRPLEEHVRIFTSASRANRRNSPERFRRRTSRPPHSLLGGKTKGKGKERSSSQLEPG</sequence>